<dbReference type="Proteomes" id="UP000504606">
    <property type="component" value="Unplaced"/>
</dbReference>
<sequence>MLSWLAGHPSCRCPPPPRCAAEQTDVVALSRVVPRGSTHNNWFGELLGQKNYSYFTMKPNQVQRVETNLTVQQEVFERAYSSLLCGLKYVDKKCIESLKSVHSESEVERKREAQNLKKSLLAIVMVIQKLKHNIKNEHFIENHDTEYFRGQLTSIEENVTSFKGLLVEQIQVLKEEEKDLQHSIDSLHQRLNEMSNTTTTQSENSYSTAVRVKAKSRVCTQTNDSVHPDVHEFHQFLQNNGGHNGGWDTKDHLLFTRFLQKYKGLDQMTTALLDFMPDKTPEEIAQHETWYHDYLTLKDAQRRALKEWRDKQASHKKKCDVIEDTSDYAETSAAQNFQAPIQRDPSIKEKIKKWKEKQEKLREEQIRDLQEKKKQEDELWRKKVAYFEQQRKMIDMKHKEQRKMINKEKSTEPDGVHIVTKHIPLKELWEQDKLYMLRRQSRMQRFSAISRERCTSQTKVHAERDPARLLRPTAVWKNRVRRSLSEDGSKKFQGNQMSLYIADVPRLAIPKWREGLV</sequence>
<dbReference type="PANTHER" id="PTHR21549:SF0">
    <property type="entry name" value="COILED-COIL DOMAIN-CONTAINING PROTEIN 112"/>
    <property type="match status" value="1"/>
</dbReference>
<dbReference type="KEGG" id="foc:113213405"/>
<gene>
    <name evidence="3" type="primary">LOC113213405</name>
</gene>
<dbReference type="GeneID" id="113213405"/>
<dbReference type="InterPro" id="IPR039902">
    <property type="entry name" value="CCDC148/CCDC112"/>
</dbReference>
<dbReference type="AlphaFoldDB" id="A0A9C6X4J0"/>
<evidence type="ECO:0000256" key="1">
    <source>
        <dbReference type="ARBA" id="ARBA00023054"/>
    </source>
</evidence>
<dbReference type="PANTHER" id="PTHR21549">
    <property type="entry name" value="MUTATED IN BLADDER CANCER 1"/>
    <property type="match status" value="1"/>
</dbReference>
<keyword evidence="1" id="KW-0175">Coiled coil</keyword>
<accession>A0A9C6X4J0</accession>
<protein>
    <submittedName>
        <fullName evidence="3">Coiled-coil domain-containing protein 112-like isoform X1</fullName>
    </submittedName>
</protein>
<proteinExistence type="predicted"/>
<dbReference type="RefSeq" id="XP_052129019.1">
    <property type="nucleotide sequence ID" value="XM_052273059.1"/>
</dbReference>
<evidence type="ECO:0000313" key="3">
    <source>
        <dbReference type="RefSeq" id="XP_052129019.1"/>
    </source>
</evidence>
<name>A0A9C6X4J0_FRAOC</name>
<evidence type="ECO:0000313" key="2">
    <source>
        <dbReference type="Proteomes" id="UP000504606"/>
    </source>
</evidence>
<organism evidence="2 3">
    <name type="scientific">Frankliniella occidentalis</name>
    <name type="common">Western flower thrips</name>
    <name type="synonym">Euthrips occidentalis</name>
    <dbReference type="NCBI Taxonomy" id="133901"/>
    <lineage>
        <taxon>Eukaryota</taxon>
        <taxon>Metazoa</taxon>
        <taxon>Ecdysozoa</taxon>
        <taxon>Arthropoda</taxon>
        <taxon>Hexapoda</taxon>
        <taxon>Insecta</taxon>
        <taxon>Pterygota</taxon>
        <taxon>Neoptera</taxon>
        <taxon>Paraneoptera</taxon>
        <taxon>Thysanoptera</taxon>
        <taxon>Terebrantia</taxon>
        <taxon>Thripoidea</taxon>
        <taxon>Thripidae</taxon>
        <taxon>Frankliniella</taxon>
    </lineage>
</organism>
<reference evidence="3" key="1">
    <citation type="submission" date="2025-08" db="UniProtKB">
        <authorList>
            <consortium name="RefSeq"/>
        </authorList>
    </citation>
    <scope>IDENTIFICATION</scope>
    <source>
        <tissue evidence="3">Whole organism</tissue>
    </source>
</reference>
<keyword evidence="2" id="KW-1185">Reference proteome</keyword>